<evidence type="ECO:0000256" key="5">
    <source>
        <dbReference type="ARBA" id="ARBA00023002"/>
    </source>
</evidence>
<keyword evidence="3" id="KW-0575">Peroxidase</keyword>
<dbReference type="PANTHER" id="PTHR42801">
    <property type="entry name" value="THIOREDOXIN-DEPENDENT PEROXIDE REDUCTASE"/>
    <property type="match status" value="1"/>
</dbReference>
<protein>
    <recommendedName>
        <fullName evidence="2">thioredoxin-dependent peroxiredoxin</fullName>
        <ecNumber evidence="2">1.11.1.24</ecNumber>
    </recommendedName>
    <alternativeName>
        <fullName evidence="8">Thioredoxin peroxidase</fullName>
    </alternativeName>
    <alternativeName>
        <fullName evidence="10">Thioredoxin-dependent peroxiredoxin Bcp</fullName>
    </alternativeName>
</protein>
<keyword evidence="4" id="KW-0049">Antioxidant</keyword>
<dbReference type="OrthoDB" id="5572803at2"/>
<dbReference type="AlphaFoldDB" id="A0A6I4UKM2"/>
<dbReference type="Proteomes" id="UP000430021">
    <property type="component" value="Unassembled WGS sequence"/>
</dbReference>
<dbReference type="InterPro" id="IPR013766">
    <property type="entry name" value="Thioredoxin_domain"/>
</dbReference>
<keyword evidence="6" id="KW-1015">Disulfide bond</keyword>
<evidence type="ECO:0000313" key="16">
    <source>
        <dbReference type="Proteomes" id="UP000430021"/>
    </source>
</evidence>
<evidence type="ECO:0000313" key="14">
    <source>
        <dbReference type="EMBL" id="MBB3775934.1"/>
    </source>
</evidence>
<keyword evidence="5" id="KW-0560">Oxidoreductase</keyword>
<dbReference type="GO" id="GO:0005737">
    <property type="term" value="C:cytoplasm"/>
    <property type="evidence" value="ECO:0007669"/>
    <property type="project" value="TreeGrafter"/>
</dbReference>
<dbReference type="Proteomes" id="UP000548685">
    <property type="component" value="Unassembled WGS sequence"/>
</dbReference>
<evidence type="ECO:0000256" key="6">
    <source>
        <dbReference type="ARBA" id="ARBA00023157"/>
    </source>
</evidence>
<keyword evidence="17" id="KW-1185">Reference proteome</keyword>
<sequence>MTSTRTRFTPFAALALIGLAAMTVTSASAELPKGAKAPAFATRAALAGSEFGFTLSAALAKGPVVLYFYPKAFTSGCTLEANAFAAAMPQFKAAGASVIGMSNDDIETLKRFSREECRDAFPVGVASAKIMAAYDVAGSGSGYASRTSYVIARDGSIVAVHSAADYRGHVEKTLAAVRALKK</sequence>
<dbReference type="InterPro" id="IPR036249">
    <property type="entry name" value="Thioredoxin-like_sf"/>
</dbReference>
<evidence type="ECO:0000256" key="1">
    <source>
        <dbReference type="ARBA" id="ARBA00003330"/>
    </source>
</evidence>
<dbReference type="Pfam" id="PF00578">
    <property type="entry name" value="AhpC-TSA"/>
    <property type="match status" value="1"/>
</dbReference>
<evidence type="ECO:0000256" key="11">
    <source>
        <dbReference type="ARBA" id="ARBA00049091"/>
    </source>
</evidence>
<dbReference type="Gene3D" id="3.40.30.10">
    <property type="entry name" value="Glutaredoxin"/>
    <property type="match status" value="1"/>
</dbReference>
<dbReference type="GO" id="GO:0045454">
    <property type="term" value="P:cell redox homeostasis"/>
    <property type="evidence" value="ECO:0007669"/>
    <property type="project" value="TreeGrafter"/>
</dbReference>
<keyword evidence="12" id="KW-0732">Signal</keyword>
<reference evidence="15 16" key="1">
    <citation type="submission" date="2019-12" db="EMBL/GenBank/DDBJ databases">
        <title>Genomic-based taxomic classification of the family Erythrobacteraceae.</title>
        <authorList>
            <person name="Xu L."/>
        </authorList>
    </citation>
    <scope>NUCLEOTIDE SEQUENCE [LARGE SCALE GENOMIC DNA]</scope>
    <source>
        <strain evidence="15 16">JCM 10282</strain>
    </source>
</reference>
<evidence type="ECO:0000256" key="3">
    <source>
        <dbReference type="ARBA" id="ARBA00022559"/>
    </source>
</evidence>
<evidence type="ECO:0000256" key="10">
    <source>
        <dbReference type="ARBA" id="ARBA00042639"/>
    </source>
</evidence>
<feature type="signal peptide" evidence="12">
    <location>
        <begin position="1"/>
        <end position="29"/>
    </location>
</feature>
<organism evidence="15 16">
    <name type="scientific">Erythrobacter ramosus</name>
    <dbReference type="NCBI Taxonomy" id="35811"/>
    <lineage>
        <taxon>Bacteria</taxon>
        <taxon>Pseudomonadati</taxon>
        <taxon>Pseudomonadota</taxon>
        <taxon>Alphaproteobacteria</taxon>
        <taxon>Sphingomonadales</taxon>
        <taxon>Erythrobacteraceae</taxon>
        <taxon>Erythrobacter/Porphyrobacter group</taxon>
        <taxon>Erythrobacter</taxon>
    </lineage>
</organism>
<dbReference type="RefSeq" id="WP_160761063.1">
    <property type="nucleotide sequence ID" value="NZ_BAAADZ010000010.1"/>
</dbReference>
<evidence type="ECO:0000313" key="15">
    <source>
        <dbReference type="EMBL" id="MXP38976.1"/>
    </source>
</evidence>
<comment type="similarity">
    <text evidence="9">Belongs to the peroxiredoxin family. BCP/PrxQ subfamily.</text>
</comment>
<evidence type="ECO:0000256" key="9">
    <source>
        <dbReference type="ARBA" id="ARBA00038489"/>
    </source>
</evidence>
<feature type="chain" id="PRO_5026191071" description="thioredoxin-dependent peroxiredoxin" evidence="12">
    <location>
        <begin position="30"/>
        <end position="182"/>
    </location>
</feature>
<gene>
    <name evidence="14" type="ORF">FHS52_001903</name>
    <name evidence="15" type="ORF">GRI59_10200</name>
</gene>
<evidence type="ECO:0000256" key="7">
    <source>
        <dbReference type="ARBA" id="ARBA00023284"/>
    </source>
</evidence>
<dbReference type="InterPro" id="IPR000866">
    <property type="entry name" value="AhpC/TSA"/>
</dbReference>
<evidence type="ECO:0000256" key="12">
    <source>
        <dbReference type="SAM" id="SignalP"/>
    </source>
</evidence>
<name>A0A6I4UKM2_9SPHN</name>
<evidence type="ECO:0000256" key="2">
    <source>
        <dbReference type="ARBA" id="ARBA00013017"/>
    </source>
</evidence>
<dbReference type="PROSITE" id="PS51352">
    <property type="entry name" value="THIOREDOXIN_2"/>
    <property type="match status" value="1"/>
</dbReference>
<dbReference type="InterPro" id="IPR050924">
    <property type="entry name" value="Peroxiredoxin_BCP/PrxQ"/>
</dbReference>
<accession>A0A6I4UKM2</accession>
<keyword evidence="7" id="KW-0676">Redox-active center</keyword>
<dbReference type="EC" id="1.11.1.24" evidence="2"/>
<comment type="function">
    <text evidence="1">Thiol-specific peroxidase that catalyzes the reduction of hydrogen peroxide and organic hydroperoxides to water and alcohols, respectively. Plays a role in cell protection against oxidative stress by detoxifying peroxides and as sensor of hydrogen peroxide-mediated signaling events.</text>
</comment>
<dbReference type="GO" id="GO:0008379">
    <property type="term" value="F:thioredoxin peroxidase activity"/>
    <property type="evidence" value="ECO:0007669"/>
    <property type="project" value="TreeGrafter"/>
</dbReference>
<evidence type="ECO:0000313" key="17">
    <source>
        <dbReference type="Proteomes" id="UP000548685"/>
    </source>
</evidence>
<dbReference type="PANTHER" id="PTHR42801:SF4">
    <property type="entry name" value="AHPC_TSA FAMILY PROTEIN"/>
    <property type="match status" value="1"/>
</dbReference>
<comment type="caution">
    <text evidence="15">The sequence shown here is derived from an EMBL/GenBank/DDBJ whole genome shotgun (WGS) entry which is preliminary data.</text>
</comment>
<evidence type="ECO:0000256" key="4">
    <source>
        <dbReference type="ARBA" id="ARBA00022862"/>
    </source>
</evidence>
<evidence type="ECO:0000259" key="13">
    <source>
        <dbReference type="PROSITE" id="PS51352"/>
    </source>
</evidence>
<comment type="catalytic activity">
    <reaction evidence="11">
        <text>a hydroperoxide + [thioredoxin]-dithiol = an alcohol + [thioredoxin]-disulfide + H2O</text>
        <dbReference type="Rhea" id="RHEA:62620"/>
        <dbReference type="Rhea" id="RHEA-COMP:10698"/>
        <dbReference type="Rhea" id="RHEA-COMP:10700"/>
        <dbReference type="ChEBI" id="CHEBI:15377"/>
        <dbReference type="ChEBI" id="CHEBI:29950"/>
        <dbReference type="ChEBI" id="CHEBI:30879"/>
        <dbReference type="ChEBI" id="CHEBI:35924"/>
        <dbReference type="ChEBI" id="CHEBI:50058"/>
        <dbReference type="EC" id="1.11.1.24"/>
    </reaction>
</comment>
<evidence type="ECO:0000256" key="8">
    <source>
        <dbReference type="ARBA" id="ARBA00032824"/>
    </source>
</evidence>
<reference evidence="14 17" key="2">
    <citation type="submission" date="2020-08" db="EMBL/GenBank/DDBJ databases">
        <title>Genomic Encyclopedia of Type Strains, Phase IV (KMG-IV): sequencing the most valuable type-strain genomes for metagenomic binning, comparative biology and taxonomic classification.</title>
        <authorList>
            <person name="Goeker M."/>
        </authorList>
    </citation>
    <scope>NUCLEOTIDE SEQUENCE [LARGE SCALE GENOMIC DNA]</scope>
    <source>
        <strain evidence="14 17">DSM 8510</strain>
    </source>
</reference>
<dbReference type="EMBL" id="JACICE010000002">
    <property type="protein sequence ID" value="MBB3775934.1"/>
    <property type="molecule type" value="Genomic_DNA"/>
</dbReference>
<proteinExistence type="inferred from homology"/>
<dbReference type="CDD" id="cd03017">
    <property type="entry name" value="PRX_BCP"/>
    <property type="match status" value="1"/>
</dbReference>
<dbReference type="SUPFAM" id="SSF52833">
    <property type="entry name" value="Thioredoxin-like"/>
    <property type="match status" value="1"/>
</dbReference>
<dbReference type="EMBL" id="WTYB01000002">
    <property type="protein sequence ID" value="MXP38976.1"/>
    <property type="molecule type" value="Genomic_DNA"/>
</dbReference>
<feature type="domain" description="Thioredoxin" evidence="13">
    <location>
        <begin position="31"/>
        <end position="182"/>
    </location>
</feature>
<dbReference type="GO" id="GO:0034599">
    <property type="term" value="P:cellular response to oxidative stress"/>
    <property type="evidence" value="ECO:0007669"/>
    <property type="project" value="TreeGrafter"/>
</dbReference>